<feature type="transmembrane region" description="Helical" evidence="6">
    <location>
        <begin position="239"/>
        <end position="261"/>
    </location>
</feature>
<keyword evidence="4 6" id="KW-1133">Transmembrane helix</keyword>
<dbReference type="RefSeq" id="WP_227564104.1">
    <property type="nucleotide sequence ID" value="NZ_CP101989.1"/>
</dbReference>
<keyword evidence="5 6" id="KW-0472">Membrane</keyword>
<evidence type="ECO:0000313" key="8">
    <source>
        <dbReference type="EMBL" id="UUI65990.1"/>
    </source>
</evidence>
<evidence type="ECO:0000256" key="1">
    <source>
        <dbReference type="ARBA" id="ARBA00004651"/>
    </source>
</evidence>
<feature type="transmembrane region" description="Helical" evidence="6">
    <location>
        <begin position="330"/>
        <end position="348"/>
    </location>
</feature>
<evidence type="ECO:0000259" key="7">
    <source>
        <dbReference type="Pfam" id="PF12698"/>
    </source>
</evidence>
<comment type="subcellular location">
    <subcellularLocation>
        <location evidence="1">Cell membrane</location>
        <topology evidence="1">Multi-pass membrane protein</topology>
    </subcellularLocation>
</comment>
<protein>
    <submittedName>
        <fullName evidence="8">ABC transporter permease</fullName>
    </submittedName>
</protein>
<keyword evidence="2" id="KW-1003">Cell membrane</keyword>
<organism evidence="8 9">
    <name type="scientific">Cellulomonas wangsupingiae</name>
    <dbReference type="NCBI Taxonomy" id="2968085"/>
    <lineage>
        <taxon>Bacteria</taxon>
        <taxon>Bacillati</taxon>
        <taxon>Actinomycetota</taxon>
        <taxon>Actinomycetes</taxon>
        <taxon>Micrococcales</taxon>
        <taxon>Cellulomonadaceae</taxon>
        <taxon>Cellulomonas</taxon>
    </lineage>
</organism>
<feature type="transmembrane region" description="Helical" evidence="6">
    <location>
        <begin position="208"/>
        <end position="227"/>
    </location>
</feature>
<evidence type="ECO:0000256" key="3">
    <source>
        <dbReference type="ARBA" id="ARBA00022692"/>
    </source>
</evidence>
<reference evidence="8 9" key="1">
    <citation type="submission" date="2022-07" db="EMBL/GenBank/DDBJ databases">
        <title>Novel species in genus cellulomonas.</title>
        <authorList>
            <person name="Ye L."/>
        </authorList>
    </citation>
    <scope>NUCLEOTIDE SEQUENCE [LARGE SCALE GENOMIC DNA]</scope>
    <source>
        <strain evidence="9">zg-Y908</strain>
    </source>
</reference>
<feature type="domain" description="ABC-2 type transporter transmembrane" evidence="7">
    <location>
        <begin position="146"/>
        <end position="345"/>
    </location>
</feature>
<keyword evidence="3 6" id="KW-0812">Transmembrane</keyword>
<name>A0ABY5K6L2_9CELL</name>
<feature type="transmembrane region" description="Helical" evidence="6">
    <location>
        <begin position="148"/>
        <end position="171"/>
    </location>
</feature>
<evidence type="ECO:0000256" key="5">
    <source>
        <dbReference type="ARBA" id="ARBA00023136"/>
    </source>
</evidence>
<dbReference type="Pfam" id="PF12698">
    <property type="entry name" value="ABC2_membrane_3"/>
    <property type="match status" value="1"/>
</dbReference>
<dbReference type="InterPro" id="IPR013525">
    <property type="entry name" value="ABC2_TM"/>
</dbReference>
<evidence type="ECO:0000313" key="9">
    <source>
        <dbReference type="Proteomes" id="UP001317322"/>
    </source>
</evidence>
<feature type="transmembrane region" description="Helical" evidence="6">
    <location>
        <begin position="33"/>
        <end position="55"/>
    </location>
</feature>
<dbReference type="Proteomes" id="UP001317322">
    <property type="component" value="Chromosome"/>
</dbReference>
<dbReference type="PANTHER" id="PTHR30294:SF29">
    <property type="entry name" value="MULTIDRUG ABC TRANSPORTER PERMEASE YBHS-RELATED"/>
    <property type="match status" value="1"/>
</dbReference>
<evidence type="ECO:0000256" key="6">
    <source>
        <dbReference type="SAM" id="Phobius"/>
    </source>
</evidence>
<dbReference type="PANTHER" id="PTHR30294">
    <property type="entry name" value="MEMBRANE COMPONENT OF ABC TRANSPORTER YHHJ-RELATED"/>
    <property type="match status" value="1"/>
</dbReference>
<evidence type="ECO:0000256" key="4">
    <source>
        <dbReference type="ARBA" id="ARBA00022989"/>
    </source>
</evidence>
<feature type="transmembrane region" description="Helical" evidence="6">
    <location>
        <begin position="273"/>
        <end position="291"/>
    </location>
</feature>
<evidence type="ECO:0000256" key="2">
    <source>
        <dbReference type="ARBA" id="ARBA00022475"/>
    </source>
</evidence>
<keyword evidence="9" id="KW-1185">Reference proteome</keyword>
<dbReference type="EMBL" id="CP101989">
    <property type="protein sequence ID" value="UUI65990.1"/>
    <property type="molecule type" value="Genomic_DNA"/>
</dbReference>
<sequence length="371" mass="38519">MNARPPAPTPPSLGRAALLVAEREITSQVRTKSFLISTAILLVGVLAAIVVSSVMSGRDVEDVPVAVVTSVAGVLPTTDGLATSDVADRDTAEQAVRDGDVDAAVVPGSGPLGVEVLAMDRAPQVLLDALTVAPQVELLDPAAADEGVRYVVTFAFGLVFMMSAIGFGSTIAQNTVTEKQTRIVEILLSAVPARALLAGKILGNSALALGQTAAIAAVSVLGLVVTGQDDLLTMIGAPVVWFVVFFAVGFVLLAAVFAASASLVSRIEDTGVVLQPAIWLTMIPYFVVVFFSDNAPVLTATSYVPFSAPVAMPVRLFLGDAAWWEPLLSLALLTASCLVVIAIAARIYERSVLRMGARVRVREVLAGADAD</sequence>
<accession>A0ABY5K6L2</accession>
<dbReference type="InterPro" id="IPR051449">
    <property type="entry name" value="ABC-2_transporter_component"/>
</dbReference>
<gene>
    <name evidence="8" type="ORF">NP075_04455</name>
</gene>
<proteinExistence type="predicted"/>